<dbReference type="AlphaFoldDB" id="A6IHV3"/>
<dbReference type="Proteomes" id="UP000234681">
    <property type="component" value="Chromosome 2"/>
</dbReference>
<sequence>MVCIGIGRRNGCLSGRGQFVCIMTGFPFSPLSYLFAIIELTLDSWLHSTKYHL</sequence>
<reference evidence="2" key="1">
    <citation type="submission" date="2005-09" db="EMBL/GenBank/DDBJ databases">
        <authorList>
            <person name="Mural R.J."/>
            <person name="Li P.W."/>
            <person name="Adams M.D."/>
            <person name="Amanatides P.G."/>
            <person name="Baden-Tillson H."/>
            <person name="Barnstead M."/>
            <person name="Chin S.H."/>
            <person name="Dew I."/>
            <person name="Evans C.A."/>
            <person name="Ferriera S."/>
            <person name="Flanigan M."/>
            <person name="Fosler C."/>
            <person name="Glodek A."/>
            <person name="Gu Z."/>
            <person name="Holt R.A."/>
            <person name="Jennings D."/>
            <person name="Kraft C.L."/>
            <person name="Lu F."/>
            <person name="Nguyen T."/>
            <person name="Nusskern D.R."/>
            <person name="Pfannkoch C.M."/>
            <person name="Sitter C."/>
            <person name="Sutton G.G."/>
            <person name="Venter J.C."/>
            <person name="Wang Z."/>
            <person name="Woodage T."/>
            <person name="Zheng X.H."/>
            <person name="Zhong F."/>
        </authorList>
    </citation>
    <scope>NUCLEOTIDE SEQUENCE [LARGE SCALE GENOMIC DNA]</scope>
    <source>
        <strain>BN</strain>
        <strain evidence="2">Sprague-Dawley</strain>
    </source>
</reference>
<name>A6IHV3_RAT</name>
<gene>
    <name evidence="1" type="ORF">rCG_63406</name>
</gene>
<protein>
    <submittedName>
        <fullName evidence="1">RCG63406</fullName>
    </submittedName>
</protein>
<accession>A6IHV3</accession>
<dbReference type="EMBL" id="CH473961">
    <property type="protein sequence ID" value="EDM01251.1"/>
    <property type="molecule type" value="Genomic_DNA"/>
</dbReference>
<evidence type="ECO:0000313" key="1">
    <source>
        <dbReference type="EMBL" id="EDM01251.1"/>
    </source>
</evidence>
<organism evidence="1 2">
    <name type="scientific">Rattus norvegicus</name>
    <name type="common">Rat</name>
    <dbReference type="NCBI Taxonomy" id="10116"/>
    <lineage>
        <taxon>Eukaryota</taxon>
        <taxon>Metazoa</taxon>
        <taxon>Chordata</taxon>
        <taxon>Craniata</taxon>
        <taxon>Vertebrata</taxon>
        <taxon>Euteleostomi</taxon>
        <taxon>Mammalia</taxon>
        <taxon>Eutheria</taxon>
        <taxon>Euarchontoglires</taxon>
        <taxon>Glires</taxon>
        <taxon>Rodentia</taxon>
        <taxon>Myomorpha</taxon>
        <taxon>Muroidea</taxon>
        <taxon>Muridae</taxon>
        <taxon>Murinae</taxon>
        <taxon>Rattus</taxon>
    </lineage>
</organism>
<evidence type="ECO:0000313" key="2">
    <source>
        <dbReference type="Proteomes" id="UP000234681"/>
    </source>
</evidence>
<proteinExistence type="predicted"/>